<sequence>MTSCGRTTAVFDPRWLTYDFGPDHPMAPVRVDLTMRLAEALGVFGEGTDGALEVVAAKPASLESLATVHDPALIEAIGSVRDPAHADLERLQPFGLGTADNPLFAGMHDAAAQVVGATLEACRQVWTGESAHSINIAGGLHHAMPERASGFCLYNDLAVGIQWLLDNGAQRVAYLDVDVHHGDGVERIFADDPRVLTVSLHESGTTLFPGTGFAADVGGPGARGSALNIALPARTSDAGWLRAFHAVAVPVLRAWQPEILVTQQGCDGHMDDPLSHLMLSVDGQRATYLAIHDLAHELTGGRWVATGGGGYALTSVVPRAWAHLLAVVAGRPLAPDLATPERWRAQVTELTGEQAPFRLTDGRRPAWRPWAEGVNLATPLDAAIAASRAAAFGLHGLEREGFEERSAG</sequence>
<dbReference type="PANTHER" id="PTHR10625:SF10">
    <property type="entry name" value="HISTONE DEACETYLASE HDAC1"/>
    <property type="match status" value="1"/>
</dbReference>
<dbReference type="CDD" id="cd09994">
    <property type="entry name" value="HDAC_AcuC_like"/>
    <property type="match status" value="1"/>
</dbReference>
<feature type="domain" description="Histone deacetylase" evidence="5">
    <location>
        <begin position="24"/>
        <end position="326"/>
    </location>
</feature>
<evidence type="ECO:0000256" key="4">
    <source>
        <dbReference type="ARBA" id="ARBA00022627"/>
    </source>
</evidence>
<keyword evidence="7" id="KW-1185">Reference proteome</keyword>
<evidence type="ECO:0000256" key="3">
    <source>
        <dbReference type="ARBA" id="ARBA00020218"/>
    </source>
</evidence>
<dbReference type="Pfam" id="PF00850">
    <property type="entry name" value="Hist_deacetyl"/>
    <property type="match status" value="1"/>
</dbReference>
<protein>
    <recommendedName>
        <fullName evidence="3">Acetoin utilization protein AcuC</fullName>
    </recommendedName>
</protein>
<dbReference type="PRINTS" id="PR01270">
    <property type="entry name" value="HDASUPER"/>
</dbReference>
<dbReference type="InterPro" id="IPR003085">
    <property type="entry name" value="AcuC"/>
</dbReference>
<comment type="caution">
    <text evidence="6">The sequence shown here is derived from an EMBL/GenBank/DDBJ whole genome shotgun (WGS) entry which is preliminary data.</text>
</comment>
<organism evidence="6 7">
    <name type="scientific">Nocardioides dubius</name>
    <dbReference type="NCBI Taxonomy" id="317019"/>
    <lineage>
        <taxon>Bacteria</taxon>
        <taxon>Bacillati</taxon>
        <taxon>Actinomycetota</taxon>
        <taxon>Actinomycetes</taxon>
        <taxon>Propionibacteriales</taxon>
        <taxon>Nocardioidaceae</taxon>
        <taxon>Nocardioides</taxon>
    </lineage>
</organism>
<dbReference type="SUPFAM" id="SSF52768">
    <property type="entry name" value="Arginase/deacetylase"/>
    <property type="match status" value="1"/>
</dbReference>
<dbReference type="Proteomes" id="UP001501581">
    <property type="component" value="Unassembled WGS sequence"/>
</dbReference>
<keyword evidence="4" id="KW-0006">Acetoin catabolism</keyword>
<evidence type="ECO:0000313" key="7">
    <source>
        <dbReference type="Proteomes" id="UP001501581"/>
    </source>
</evidence>
<dbReference type="PANTHER" id="PTHR10625">
    <property type="entry name" value="HISTONE DEACETYLASE HDAC1-RELATED"/>
    <property type="match status" value="1"/>
</dbReference>
<evidence type="ECO:0000256" key="2">
    <source>
        <dbReference type="ARBA" id="ARBA00005947"/>
    </source>
</evidence>
<dbReference type="InterPro" id="IPR037138">
    <property type="entry name" value="His_deacetylse_dom_sf"/>
</dbReference>
<dbReference type="InterPro" id="IPR023801">
    <property type="entry name" value="His_deacetylse_dom"/>
</dbReference>
<accession>A0ABN1U207</accession>
<evidence type="ECO:0000256" key="1">
    <source>
        <dbReference type="ARBA" id="ARBA00005101"/>
    </source>
</evidence>
<dbReference type="InterPro" id="IPR023696">
    <property type="entry name" value="Ureohydrolase_dom_sf"/>
</dbReference>
<gene>
    <name evidence="6" type="ORF">GCM10009668_35200</name>
</gene>
<dbReference type="InterPro" id="IPR000286">
    <property type="entry name" value="HDACs"/>
</dbReference>
<dbReference type="Gene3D" id="3.40.800.20">
    <property type="entry name" value="Histone deacetylase domain"/>
    <property type="match status" value="1"/>
</dbReference>
<reference evidence="6 7" key="1">
    <citation type="journal article" date="2019" name="Int. J. Syst. Evol. Microbiol.">
        <title>The Global Catalogue of Microorganisms (GCM) 10K type strain sequencing project: providing services to taxonomists for standard genome sequencing and annotation.</title>
        <authorList>
            <consortium name="The Broad Institute Genomics Platform"/>
            <consortium name="The Broad Institute Genome Sequencing Center for Infectious Disease"/>
            <person name="Wu L."/>
            <person name="Ma J."/>
        </authorList>
    </citation>
    <scope>NUCLEOTIDE SEQUENCE [LARGE SCALE GENOMIC DNA]</scope>
    <source>
        <strain evidence="6 7">JCM 13008</strain>
    </source>
</reference>
<comment type="similarity">
    <text evidence="2">Belongs to the histone deacetylase family.</text>
</comment>
<comment type="pathway">
    <text evidence="1">Ketone degradation; acetoin degradation.</text>
</comment>
<evidence type="ECO:0000313" key="6">
    <source>
        <dbReference type="EMBL" id="GAA1111119.1"/>
    </source>
</evidence>
<proteinExistence type="inferred from homology"/>
<name>A0ABN1U207_9ACTN</name>
<dbReference type="EMBL" id="BAAALG010000013">
    <property type="protein sequence ID" value="GAA1111119.1"/>
    <property type="molecule type" value="Genomic_DNA"/>
</dbReference>
<evidence type="ECO:0000259" key="5">
    <source>
        <dbReference type="Pfam" id="PF00850"/>
    </source>
</evidence>